<feature type="transmembrane region" description="Helical" evidence="9">
    <location>
        <begin position="92"/>
        <end position="117"/>
    </location>
</feature>
<protein>
    <submittedName>
        <fullName evidence="11">LPS export ABC transporter permease LptG</fullName>
    </submittedName>
    <submittedName>
        <fullName evidence="10">Lipopolysaccharide export system permease protein LptG</fullName>
    </submittedName>
</protein>
<comment type="function">
    <text evidence="1">Part of the ABC transporter complex LptBFG involved in the translocation of lipopolysaccharide (LPS) from the inner membrane to the outer membrane.</text>
</comment>
<dbReference type="STRING" id="295108.HT99x_01618"/>
<dbReference type="Proteomes" id="UP000051497">
    <property type="component" value="Unassembled WGS sequence"/>
</dbReference>
<dbReference type="Pfam" id="PF03739">
    <property type="entry name" value="LptF_LptG"/>
    <property type="match status" value="1"/>
</dbReference>
<reference evidence="11" key="2">
    <citation type="journal article" date="2016" name="Genome Announc.">
        <title>Draft Genome Sequences of Two Novel Amoeba-Resistant Intranuclear Bacteria, 'Candidatus Berkiella cookevillensis' and 'Candidatus Berkiella aquae'.</title>
        <authorList>
            <person name="Mehari Y.T."/>
            <person name="Arivett B.A."/>
            <person name="Farone A.L."/>
            <person name="Gunderson J.H."/>
            <person name="Farone M.B."/>
        </authorList>
    </citation>
    <scope>NUCLEOTIDE SEQUENCE</scope>
    <source>
        <strain evidence="11">HT99</strain>
    </source>
</reference>
<evidence type="ECO:0000256" key="1">
    <source>
        <dbReference type="ARBA" id="ARBA00002265"/>
    </source>
</evidence>
<dbReference type="PATRIC" id="fig|1590043.3.peg.1649"/>
<feature type="transmembrane region" description="Helical" evidence="9">
    <location>
        <begin position="333"/>
        <end position="351"/>
    </location>
</feature>
<feature type="transmembrane region" description="Helical" evidence="9">
    <location>
        <begin position="53"/>
        <end position="80"/>
    </location>
</feature>
<dbReference type="PANTHER" id="PTHR33529">
    <property type="entry name" value="SLR0882 PROTEIN-RELATED"/>
    <property type="match status" value="1"/>
</dbReference>
<evidence type="ECO:0000256" key="2">
    <source>
        <dbReference type="ARBA" id="ARBA00004651"/>
    </source>
</evidence>
<evidence type="ECO:0000256" key="4">
    <source>
        <dbReference type="ARBA" id="ARBA00022475"/>
    </source>
</evidence>
<evidence type="ECO:0000313" key="10">
    <source>
        <dbReference type="EMBL" id="KRG21442.1"/>
    </source>
</evidence>
<evidence type="ECO:0000256" key="8">
    <source>
        <dbReference type="ARBA" id="ARBA00026081"/>
    </source>
</evidence>
<accession>A0A0Q9YUP4</accession>
<evidence type="ECO:0000313" key="12">
    <source>
        <dbReference type="Proteomes" id="UP000051497"/>
    </source>
</evidence>
<comment type="subcellular location">
    <subcellularLocation>
        <location evidence="2">Cell membrane</location>
        <topology evidence="2">Multi-pass membrane protein</topology>
    </subcellularLocation>
</comment>
<dbReference type="GO" id="GO:0043190">
    <property type="term" value="C:ATP-binding cassette (ABC) transporter complex"/>
    <property type="evidence" value="ECO:0007669"/>
    <property type="project" value="InterPro"/>
</dbReference>
<dbReference type="AlphaFoldDB" id="A0A0Q9YUP4"/>
<comment type="subunit">
    <text evidence="8">Component of the lipopolysaccharide transport and assembly complex. The LptBFG transporter is composed of two ATP-binding proteins (LptB) and two transmembrane proteins (LptF and LptG).</text>
</comment>
<proteinExistence type="inferred from homology"/>
<comment type="similarity">
    <text evidence="3">Belongs to the LptF/LptG family.</text>
</comment>
<keyword evidence="6 9" id="KW-1133">Transmembrane helix</keyword>
<feature type="transmembrane region" description="Helical" evidence="9">
    <location>
        <begin position="274"/>
        <end position="292"/>
    </location>
</feature>
<dbReference type="InterPro" id="IPR005495">
    <property type="entry name" value="LptG/LptF_permease"/>
</dbReference>
<evidence type="ECO:0000256" key="9">
    <source>
        <dbReference type="SAM" id="Phobius"/>
    </source>
</evidence>
<sequence>MNKISWYLAKTLIVTILLAILLFVGLEFVFSFVNEMRHVGTGDYTTQSAISYILLSLPAQIAQAFPMSALVGTLLGLGLLASRSELIVMRSVGWSIGDIIWAVMKLALVLVLFVWMLGEWVAPITDNIAHHQKATALSQGQALATTQGTWLRDGHAFVHIQSIEDSHHLTGVTRYEFNEQQQLQKASFAKTAEYDHHHWVLHDIQETVFGDANLMKAQIEKQDWDSNIKPEIFTIVGVKDLDELSITGLWKTIRYRQANHLDAKPYLLAFWQKMMRPFATVVMMFLAIPFIFGPLRSATMGLRMLVGVMIGFVFFTINQLFGPLTLVYSLPPILGASLPTLLFLGGGLYLLKRTA</sequence>
<evidence type="ECO:0000256" key="7">
    <source>
        <dbReference type="ARBA" id="ARBA00023136"/>
    </source>
</evidence>
<dbReference type="PANTHER" id="PTHR33529:SF2">
    <property type="entry name" value="LIPOPOLYSACCHARIDE EXPORT SYSTEM PERMEASE PROTEIN LPTG"/>
    <property type="match status" value="1"/>
</dbReference>
<keyword evidence="12" id="KW-1185">Reference proteome</keyword>
<dbReference type="NCBIfam" id="TIGR04408">
    <property type="entry name" value="LptG_lptG"/>
    <property type="match status" value="1"/>
</dbReference>
<keyword evidence="5 9" id="KW-0812">Transmembrane</keyword>
<organism evidence="10">
    <name type="scientific">Candidatus Berkiella aquae</name>
    <dbReference type="NCBI Taxonomy" id="295108"/>
    <lineage>
        <taxon>Bacteria</taxon>
        <taxon>Pseudomonadati</taxon>
        <taxon>Pseudomonadota</taxon>
        <taxon>Gammaproteobacteria</taxon>
        <taxon>Candidatus Berkiellales</taxon>
        <taxon>Candidatus Berkiellaceae</taxon>
        <taxon>Candidatus Berkiella</taxon>
    </lineage>
</organism>
<dbReference type="EMBL" id="LKAJ02000001">
    <property type="protein sequence ID" value="MCS5711009.1"/>
    <property type="molecule type" value="Genomic_DNA"/>
</dbReference>
<evidence type="ECO:0000256" key="5">
    <source>
        <dbReference type="ARBA" id="ARBA00022692"/>
    </source>
</evidence>
<keyword evidence="7 9" id="KW-0472">Membrane</keyword>
<evidence type="ECO:0000313" key="11">
    <source>
        <dbReference type="EMBL" id="MCS5711009.1"/>
    </source>
</evidence>
<reference evidence="11" key="3">
    <citation type="submission" date="2021-06" db="EMBL/GenBank/DDBJ databases">
        <title>Genomic Description and Analysis of Intracellular Bacteria, Candidatus Berkiella cookevillensis and Candidatus Berkiella aquae.</title>
        <authorList>
            <person name="Kidane D.T."/>
            <person name="Mehari Y.T."/>
            <person name="Rice F.C."/>
            <person name="Arivett B.A."/>
            <person name="Farone A.L."/>
            <person name="Berk S.G."/>
            <person name="Farone M.B."/>
        </authorList>
    </citation>
    <scope>NUCLEOTIDE SEQUENCE</scope>
    <source>
        <strain evidence="11">HT99</strain>
    </source>
</reference>
<dbReference type="EMBL" id="LKAJ01000005">
    <property type="protein sequence ID" value="KRG21442.1"/>
    <property type="molecule type" value="Genomic_DNA"/>
</dbReference>
<feature type="transmembrane region" description="Helical" evidence="9">
    <location>
        <begin position="304"/>
        <end position="321"/>
    </location>
</feature>
<reference evidence="10" key="1">
    <citation type="submission" date="2015-09" db="EMBL/GenBank/DDBJ databases">
        <title>Draft Genome Sequences of Two Novel Amoeba-resistant Intranuclear Bacteria, Candidatus Berkiella cookevillensis and Candidatus Berkiella aquae.</title>
        <authorList>
            <person name="Mehari Y.T."/>
            <person name="Arivett B.A."/>
            <person name="Farone A.L."/>
            <person name="Gunderson J.H."/>
            <person name="Farone M.B."/>
        </authorList>
    </citation>
    <scope>NUCLEOTIDE SEQUENCE [LARGE SCALE GENOMIC DNA]</scope>
    <source>
        <strain evidence="10">HT99</strain>
    </source>
</reference>
<dbReference type="GO" id="GO:0055085">
    <property type="term" value="P:transmembrane transport"/>
    <property type="evidence" value="ECO:0007669"/>
    <property type="project" value="InterPro"/>
</dbReference>
<name>A0A0Q9YUP4_9GAMM</name>
<dbReference type="GO" id="GO:0015920">
    <property type="term" value="P:lipopolysaccharide transport"/>
    <property type="evidence" value="ECO:0007669"/>
    <property type="project" value="TreeGrafter"/>
</dbReference>
<comment type="caution">
    <text evidence="10">The sequence shown here is derived from an EMBL/GenBank/DDBJ whole genome shotgun (WGS) entry which is preliminary data.</text>
</comment>
<gene>
    <name evidence="10" type="primary">lptG</name>
    <name evidence="11" type="ORF">HT99x_006165</name>
    <name evidence="10" type="ORF">HT99x_01618</name>
</gene>
<dbReference type="RefSeq" id="WP_075066241.1">
    <property type="nucleotide sequence ID" value="NZ_LKAJ02000001.1"/>
</dbReference>
<evidence type="ECO:0000256" key="3">
    <source>
        <dbReference type="ARBA" id="ARBA00007725"/>
    </source>
</evidence>
<keyword evidence="4" id="KW-1003">Cell membrane</keyword>
<evidence type="ECO:0000256" key="6">
    <source>
        <dbReference type="ARBA" id="ARBA00022989"/>
    </source>
</evidence>
<dbReference type="InterPro" id="IPR030923">
    <property type="entry name" value="LptG"/>
</dbReference>
<feature type="transmembrane region" description="Helical" evidence="9">
    <location>
        <begin position="12"/>
        <end position="33"/>
    </location>
</feature>
<dbReference type="OrthoDB" id="9776227at2"/>